<accession>A0AAW2AUF7</accession>
<protein>
    <submittedName>
        <fullName evidence="1">Uncharacterized protein</fullName>
    </submittedName>
</protein>
<dbReference type="EMBL" id="JAWDJR010000004">
    <property type="protein sequence ID" value="KAK9976673.1"/>
    <property type="molecule type" value="Genomic_DNA"/>
</dbReference>
<evidence type="ECO:0000313" key="1">
    <source>
        <dbReference type="EMBL" id="KAK9976673.1"/>
    </source>
</evidence>
<proteinExistence type="predicted"/>
<feature type="non-terminal residue" evidence="1">
    <location>
        <position position="92"/>
    </location>
</feature>
<organism evidence="1 2">
    <name type="scientific">Culter alburnus</name>
    <name type="common">Topmouth culter</name>
    <dbReference type="NCBI Taxonomy" id="194366"/>
    <lineage>
        <taxon>Eukaryota</taxon>
        <taxon>Metazoa</taxon>
        <taxon>Chordata</taxon>
        <taxon>Craniata</taxon>
        <taxon>Vertebrata</taxon>
        <taxon>Euteleostomi</taxon>
        <taxon>Actinopterygii</taxon>
        <taxon>Neopterygii</taxon>
        <taxon>Teleostei</taxon>
        <taxon>Ostariophysi</taxon>
        <taxon>Cypriniformes</taxon>
        <taxon>Xenocyprididae</taxon>
        <taxon>Xenocypridinae</taxon>
        <taxon>Culter</taxon>
    </lineage>
</organism>
<reference evidence="1 2" key="1">
    <citation type="submission" date="2024-05" db="EMBL/GenBank/DDBJ databases">
        <title>A high-quality chromosomal-level genome assembly of Topmouth culter (Culter alburnus).</title>
        <authorList>
            <person name="Zhao H."/>
        </authorList>
    </citation>
    <scope>NUCLEOTIDE SEQUENCE [LARGE SCALE GENOMIC DNA]</scope>
    <source>
        <strain evidence="1">CATC2023</strain>
        <tissue evidence="1">Muscle</tissue>
    </source>
</reference>
<comment type="caution">
    <text evidence="1">The sequence shown here is derived from an EMBL/GenBank/DDBJ whole genome shotgun (WGS) entry which is preliminary data.</text>
</comment>
<dbReference type="Proteomes" id="UP001479290">
    <property type="component" value="Unassembled WGS sequence"/>
</dbReference>
<sequence length="92" mass="10563">HKPKQVLLKHYKEHWVTPRVKTSGGRQKSDKCLLTHDDICRVVSFIVNFAELHGLVLPGRVPGYKRFDIKLLPSHYTKATVFHAFEQAVRSG</sequence>
<dbReference type="PANTHER" id="PTHR34415">
    <property type="entry name" value="INTEGRASE CATALYTIC DOMAIN-CONTAINING PROTEIN"/>
    <property type="match status" value="1"/>
</dbReference>
<dbReference type="PANTHER" id="PTHR34415:SF1">
    <property type="entry name" value="INTEGRASE CATALYTIC DOMAIN-CONTAINING PROTEIN"/>
    <property type="match status" value="1"/>
</dbReference>
<feature type="non-terminal residue" evidence="1">
    <location>
        <position position="1"/>
    </location>
</feature>
<keyword evidence="2" id="KW-1185">Reference proteome</keyword>
<name>A0AAW2AUF7_CULAL</name>
<gene>
    <name evidence="1" type="ORF">ABG768_021878</name>
</gene>
<dbReference type="AlphaFoldDB" id="A0AAW2AUF7"/>
<evidence type="ECO:0000313" key="2">
    <source>
        <dbReference type="Proteomes" id="UP001479290"/>
    </source>
</evidence>